<evidence type="ECO:0000313" key="14">
    <source>
        <dbReference type="EMBL" id="PDW04204.1"/>
    </source>
</evidence>
<keyword evidence="7 10" id="KW-0687">Ribonucleoprotein</keyword>
<evidence type="ECO:0000256" key="13">
    <source>
        <dbReference type="RuleBase" id="RU004008"/>
    </source>
</evidence>
<dbReference type="PANTHER" id="PTHR13501">
    <property type="entry name" value="CHLOROPLAST 50S RIBOSOMAL PROTEIN L22-RELATED"/>
    <property type="match status" value="1"/>
</dbReference>
<comment type="subunit">
    <text evidence="3 10 12">Part of the 50S ribosomal subunit.</text>
</comment>
<evidence type="ECO:0000313" key="15">
    <source>
        <dbReference type="Proteomes" id="UP000220527"/>
    </source>
</evidence>
<evidence type="ECO:0000256" key="8">
    <source>
        <dbReference type="ARBA" id="ARBA00025084"/>
    </source>
</evidence>
<evidence type="ECO:0000256" key="9">
    <source>
        <dbReference type="ARBA" id="ARBA00035207"/>
    </source>
</evidence>
<dbReference type="SUPFAM" id="SSF54843">
    <property type="entry name" value="Ribosomal protein L22"/>
    <property type="match status" value="1"/>
</dbReference>
<dbReference type="OrthoDB" id="9805969at2"/>
<name>A0A2A6RM81_9CHLR</name>
<dbReference type="InterPro" id="IPR005727">
    <property type="entry name" value="Ribosomal_uL22_bac/chlpt-type"/>
</dbReference>
<evidence type="ECO:0000256" key="4">
    <source>
        <dbReference type="ARBA" id="ARBA00022730"/>
    </source>
</evidence>
<evidence type="ECO:0000256" key="7">
    <source>
        <dbReference type="ARBA" id="ARBA00023274"/>
    </source>
</evidence>
<evidence type="ECO:0000256" key="6">
    <source>
        <dbReference type="ARBA" id="ARBA00022980"/>
    </source>
</evidence>
<dbReference type="GO" id="GO:0003735">
    <property type="term" value="F:structural constituent of ribosome"/>
    <property type="evidence" value="ECO:0007669"/>
    <property type="project" value="InterPro"/>
</dbReference>
<reference evidence="15" key="1">
    <citation type="submission" date="2017-08" db="EMBL/GenBank/DDBJ databases">
        <authorList>
            <person name="Grouzdev D.S."/>
            <person name="Gaisin V.A."/>
            <person name="Rysina M.S."/>
            <person name="Gorlenko V.M."/>
        </authorList>
    </citation>
    <scope>NUCLEOTIDE SEQUENCE [LARGE SCALE GENOMIC DNA]</scope>
    <source>
        <strain evidence="15">Kir15-3F</strain>
    </source>
</reference>
<keyword evidence="5 10" id="KW-0694">RNA-binding</keyword>
<dbReference type="CDD" id="cd00336">
    <property type="entry name" value="Ribosomal_L22"/>
    <property type="match status" value="1"/>
</dbReference>
<dbReference type="PANTHER" id="PTHR13501:SF8">
    <property type="entry name" value="LARGE RIBOSOMAL SUBUNIT PROTEIN UL22M"/>
    <property type="match status" value="1"/>
</dbReference>
<dbReference type="Proteomes" id="UP000220527">
    <property type="component" value="Unassembled WGS sequence"/>
</dbReference>
<dbReference type="AlphaFoldDB" id="A0A2A6RM81"/>
<dbReference type="NCBIfam" id="TIGR01044">
    <property type="entry name" value="rplV_bact"/>
    <property type="match status" value="1"/>
</dbReference>
<evidence type="ECO:0000256" key="10">
    <source>
        <dbReference type="HAMAP-Rule" id="MF_01331"/>
    </source>
</evidence>
<dbReference type="InterPro" id="IPR047867">
    <property type="entry name" value="Ribosomal_uL22_bac/org-type"/>
</dbReference>
<evidence type="ECO:0000256" key="1">
    <source>
        <dbReference type="ARBA" id="ARBA00003478"/>
    </source>
</evidence>
<dbReference type="HAMAP" id="MF_01331_B">
    <property type="entry name" value="Ribosomal_uL22_B"/>
    <property type="match status" value="1"/>
</dbReference>
<dbReference type="GO" id="GO:0006412">
    <property type="term" value="P:translation"/>
    <property type="evidence" value="ECO:0007669"/>
    <property type="project" value="UniProtKB-UniRule"/>
</dbReference>
<comment type="caution">
    <text evidence="14">The sequence shown here is derived from an EMBL/GenBank/DDBJ whole genome shotgun (WGS) entry which is preliminary data.</text>
</comment>
<dbReference type="Gene3D" id="3.90.470.10">
    <property type="entry name" value="Ribosomal protein L22/L17"/>
    <property type="match status" value="1"/>
</dbReference>
<organism evidence="14 15">
    <name type="scientific">Candidatus Viridilinea mediisalina</name>
    <dbReference type="NCBI Taxonomy" id="2024553"/>
    <lineage>
        <taxon>Bacteria</taxon>
        <taxon>Bacillati</taxon>
        <taxon>Chloroflexota</taxon>
        <taxon>Chloroflexia</taxon>
        <taxon>Chloroflexales</taxon>
        <taxon>Chloroflexineae</taxon>
        <taxon>Oscillochloridaceae</taxon>
        <taxon>Candidatus Viridilinea</taxon>
    </lineage>
</organism>
<protein>
    <recommendedName>
        <fullName evidence="9 10">Large ribosomal subunit protein uL22</fullName>
    </recommendedName>
</protein>
<evidence type="ECO:0000256" key="12">
    <source>
        <dbReference type="RuleBase" id="RU004006"/>
    </source>
</evidence>
<dbReference type="InterPro" id="IPR036394">
    <property type="entry name" value="Ribosomal_uL22_sf"/>
</dbReference>
<keyword evidence="6 10" id="KW-0689">Ribosomal protein</keyword>
<comment type="function">
    <text evidence="8">This protein binds specifically to 23S rRNA; its binding is stimulated by other ribosomal proteins, e.g. L4, L17, and L20. It is important during the early stages of 50S assembly. It makes multiple contacts with different domains of the 23S rRNA in the assembled 50S subunit and ribosome.</text>
</comment>
<gene>
    <name evidence="10" type="primary">rplV</name>
    <name evidence="14" type="ORF">CJ255_05075</name>
</gene>
<dbReference type="RefSeq" id="WP_097643007.1">
    <property type="nucleotide sequence ID" value="NZ_NQWI01000014.1"/>
</dbReference>
<dbReference type="EMBL" id="NQWI01000014">
    <property type="protein sequence ID" value="PDW04204.1"/>
    <property type="molecule type" value="Genomic_DNA"/>
</dbReference>
<dbReference type="GO" id="GO:0019843">
    <property type="term" value="F:rRNA binding"/>
    <property type="evidence" value="ECO:0007669"/>
    <property type="project" value="UniProtKB-UniRule"/>
</dbReference>
<evidence type="ECO:0000256" key="11">
    <source>
        <dbReference type="RuleBase" id="RU004005"/>
    </source>
</evidence>
<keyword evidence="4 10" id="KW-0699">rRNA-binding</keyword>
<dbReference type="Pfam" id="PF00237">
    <property type="entry name" value="Ribosomal_L22"/>
    <property type="match status" value="1"/>
</dbReference>
<comment type="similarity">
    <text evidence="2 10 11">Belongs to the universal ribosomal protein uL22 family.</text>
</comment>
<keyword evidence="15" id="KW-1185">Reference proteome</keyword>
<comment type="function">
    <text evidence="10 13">This protein binds specifically to 23S rRNA; its binding is stimulated by other ribosomal proteins, e.g., L4, L17, and L20. It is important during the early stages of 50S assembly. It makes multiple contacts with different domains of the 23S rRNA in the assembled 50S subunit and ribosome.</text>
</comment>
<evidence type="ECO:0000256" key="5">
    <source>
        <dbReference type="ARBA" id="ARBA00022884"/>
    </source>
</evidence>
<accession>A0A2A6RM81</accession>
<dbReference type="InterPro" id="IPR001063">
    <property type="entry name" value="Ribosomal_uL22"/>
</dbReference>
<dbReference type="GO" id="GO:0022625">
    <property type="term" value="C:cytosolic large ribosomal subunit"/>
    <property type="evidence" value="ECO:0007669"/>
    <property type="project" value="TreeGrafter"/>
</dbReference>
<comment type="function">
    <text evidence="1 10">The globular domain of the protein is located near the polypeptide exit tunnel on the outside of the subunit, while an extended beta-hairpin is found that lines the wall of the exit tunnel in the center of the 70S ribosome.</text>
</comment>
<evidence type="ECO:0000256" key="3">
    <source>
        <dbReference type="ARBA" id="ARBA00011838"/>
    </source>
</evidence>
<sequence>MEVKAVTRYVRISPLKVRLVMDVVRGMPVGKALSTLTYMPQKAAREVARTIKSAAANAENNFDLDRKTLFIKRIYADQGPVLKRFMPRARGMANRIRKPTTHITVVVDDGEEY</sequence>
<proteinExistence type="inferred from homology"/>
<evidence type="ECO:0000256" key="2">
    <source>
        <dbReference type="ARBA" id="ARBA00009451"/>
    </source>
</evidence>